<evidence type="ECO:0000313" key="2">
    <source>
        <dbReference type="EMBL" id="AKQ63125.1"/>
    </source>
</evidence>
<name>A0A0H4WP74_9BACT</name>
<dbReference type="PANTHER" id="PTHR35010">
    <property type="entry name" value="BLL4672 PROTEIN-RELATED"/>
    <property type="match status" value="1"/>
</dbReference>
<dbReference type="Gene3D" id="1.10.260.40">
    <property type="entry name" value="lambda repressor-like DNA-binding domains"/>
    <property type="match status" value="1"/>
</dbReference>
<protein>
    <submittedName>
        <fullName evidence="2">Putative DNA binding protein</fullName>
    </submittedName>
</protein>
<dbReference type="RefSeq" id="WP_002638054.1">
    <property type="nucleotide sequence ID" value="NZ_CP012109.1"/>
</dbReference>
<dbReference type="InterPro" id="IPR010982">
    <property type="entry name" value="Lambda_DNA-bd_dom_sf"/>
</dbReference>
<dbReference type="KEGG" id="mym:A176_000037"/>
<dbReference type="Gene3D" id="3.30.450.180">
    <property type="match status" value="1"/>
</dbReference>
<dbReference type="CDD" id="cd00093">
    <property type="entry name" value="HTH_XRE"/>
    <property type="match status" value="1"/>
</dbReference>
<gene>
    <name evidence="2" type="ORF">A176_000037</name>
</gene>
<dbReference type="STRING" id="1297742.A176_000037"/>
<evidence type="ECO:0000313" key="3">
    <source>
        <dbReference type="Proteomes" id="UP000009026"/>
    </source>
</evidence>
<dbReference type="GO" id="GO:0003677">
    <property type="term" value="F:DNA binding"/>
    <property type="evidence" value="ECO:0007669"/>
    <property type="project" value="InterPro"/>
</dbReference>
<dbReference type="SMART" id="SM00530">
    <property type="entry name" value="HTH_XRE"/>
    <property type="match status" value="1"/>
</dbReference>
<dbReference type="AlphaFoldDB" id="A0A0H4WP74"/>
<dbReference type="PROSITE" id="PS50943">
    <property type="entry name" value="HTH_CROC1"/>
    <property type="match status" value="1"/>
</dbReference>
<dbReference type="SUPFAM" id="SSF55785">
    <property type="entry name" value="PYP-like sensor domain (PAS domain)"/>
    <property type="match status" value="1"/>
</dbReference>
<dbReference type="Proteomes" id="UP000009026">
    <property type="component" value="Chromosome"/>
</dbReference>
<keyword evidence="3" id="KW-1185">Reference proteome</keyword>
<dbReference type="SUPFAM" id="SSF47413">
    <property type="entry name" value="lambda repressor-like DNA-binding domains"/>
    <property type="match status" value="1"/>
</dbReference>
<evidence type="ECO:0000259" key="1">
    <source>
        <dbReference type="PROSITE" id="PS50943"/>
    </source>
</evidence>
<feature type="domain" description="HTH cro/C1-type" evidence="1">
    <location>
        <begin position="6"/>
        <end position="60"/>
    </location>
</feature>
<organism evidence="2 3">
    <name type="scientific">Pseudomyxococcus hansupus</name>
    <dbReference type="NCBI Taxonomy" id="1297742"/>
    <lineage>
        <taxon>Bacteria</taxon>
        <taxon>Pseudomonadati</taxon>
        <taxon>Myxococcota</taxon>
        <taxon>Myxococcia</taxon>
        <taxon>Myxococcales</taxon>
        <taxon>Cystobacterineae</taxon>
        <taxon>Myxococcaceae</taxon>
        <taxon>Pseudomyxococcus</taxon>
    </lineage>
</organism>
<sequence>MIGPLLKEWRTLRGKSQLALALEAQVSARHLSFLESGRSGASQDMVLRLAEALGLGLRDRNALLVAAGFAPQFGERGWNSAELSEVRRAAGLILASHEPYPAIVVDGTYTVLDANSGALALMGHPREALGQVNLMDLVFVPGPVREAIGNWEEVARYLLHRLREGTRLRGPRSPVAAVLARVLAQPGVEALTSLRPANAGSVLVPLTFTRDGTTTRWYTTLTSFGAPQDALVEEITIEQFHPM</sequence>
<dbReference type="OrthoDB" id="9785973at2"/>
<dbReference type="PANTHER" id="PTHR35010:SF4">
    <property type="entry name" value="BLL5781 PROTEIN"/>
    <property type="match status" value="1"/>
</dbReference>
<dbReference type="Pfam" id="PF01381">
    <property type="entry name" value="HTH_3"/>
    <property type="match status" value="1"/>
</dbReference>
<dbReference type="InterPro" id="IPR041413">
    <property type="entry name" value="MLTR_LBD"/>
</dbReference>
<dbReference type="eggNOG" id="COG1396">
    <property type="taxonomic scope" value="Bacteria"/>
</dbReference>
<dbReference type="EMBL" id="CP012109">
    <property type="protein sequence ID" value="AKQ63125.1"/>
    <property type="molecule type" value="Genomic_DNA"/>
</dbReference>
<dbReference type="Pfam" id="PF17765">
    <property type="entry name" value="MLTR_LBD"/>
    <property type="match status" value="1"/>
</dbReference>
<dbReference type="InterPro" id="IPR001387">
    <property type="entry name" value="Cro/C1-type_HTH"/>
</dbReference>
<accession>A0A0H4WP74</accession>
<proteinExistence type="predicted"/>
<dbReference type="InterPro" id="IPR035965">
    <property type="entry name" value="PAS-like_dom_sf"/>
</dbReference>
<reference evidence="2 3" key="1">
    <citation type="journal article" date="2016" name="PLoS ONE">
        <title>Complete Genome Sequence and Comparative Genomics of a Novel Myxobacterium Myxococcus hansupus.</title>
        <authorList>
            <person name="Sharma G."/>
            <person name="Narwani T."/>
            <person name="Subramanian S."/>
        </authorList>
    </citation>
    <scope>NUCLEOTIDE SEQUENCE [LARGE SCALE GENOMIC DNA]</scope>
    <source>
        <strain evidence="3">mixupus</strain>
    </source>
</reference>
<dbReference type="PATRIC" id="fig|1297742.4.peg.37"/>